<proteinExistence type="predicted"/>
<dbReference type="EMBL" id="VULO01000001">
    <property type="protein sequence ID" value="MSS83190.1"/>
    <property type="molecule type" value="Genomic_DNA"/>
</dbReference>
<gene>
    <name evidence="2" type="ORF">FYJ24_00080</name>
</gene>
<organism evidence="2 3">
    <name type="scientific">Scrofimicrobium canadense</name>
    <dbReference type="NCBI Taxonomy" id="2652290"/>
    <lineage>
        <taxon>Bacteria</taxon>
        <taxon>Bacillati</taxon>
        <taxon>Actinomycetota</taxon>
        <taxon>Actinomycetes</taxon>
        <taxon>Actinomycetales</taxon>
        <taxon>Actinomycetaceae</taxon>
        <taxon>Scrofimicrobium</taxon>
    </lineage>
</organism>
<comment type="caution">
    <text evidence="2">The sequence shown here is derived from an EMBL/GenBank/DDBJ whole genome shotgun (WGS) entry which is preliminary data.</text>
</comment>
<evidence type="ECO:0000313" key="2">
    <source>
        <dbReference type="EMBL" id="MSS83190.1"/>
    </source>
</evidence>
<evidence type="ECO:0000313" key="3">
    <source>
        <dbReference type="Proteomes" id="UP000470875"/>
    </source>
</evidence>
<reference evidence="2 3" key="1">
    <citation type="submission" date="2019-08" db="EMBL/GenBank/DDBJ databases">
        <title>In-depth cultivation of the pig gut microbiome towards novel bacterial diversity and tailored functional studies.</title>
        <authorList>
            <person name="Wylensek D."/>
            <person name="Hitch T.C.A."/>
            <person name="Clavel T."/>
        </authorList>
    </citation>
    <scope>NUCLEOTIDE SEQUENCE [LARGE SCALE GENOMIC DNA]</scope>
    <source>
        <strain evidence="2 3">WB03_NA08</strain>
    </source>
</reference>
<dbReference type="AlphaFoldDB" id="A0A6N7VQE8"/>
<evidence type="ECO:0000256" key="1">
    <source>
        <dbReference type="SAM" id="MobiDB-lite"/>
    </source>
</evidence>
<dbReference type="RefSeq" id="WP_154542489.1">
    <property type="nucleotide sequence ID" value="NZ_VULO01000001.1"/>
</dbReference>
<keyword evidence="3" id="KW-1185">Reference proteome</keyword>
<dbReference type="Proteomes" id="UP000470875">
    <property type="component" value="Unassembled WGS sequence"/>
</dbReference>
<feature type="region of interest" description="Disordered" evidence="1">
    <location>
        <begin position="24"/>
        <end position="48"/>
    </location>
</feature>
<protein>
    <submittedName>
        <fullName evidence="2">Uncharacterized protein</fullName>
    </submittedName>
</protein>
<name>A0A6N7VQE8_9ACTO</name>
<accession>A0A6N7VQE8</accession>
<sequence length="83" mass="8495">MTSVTGAVKQAIDQAHEAAETALTQLDASKPTGWSGPSSIAEEQARQEARAAGEDTIVALSAALDAAEALFLHVSTAGWGDDE</sequence>